<name>A0A562QMH1_9BACI</name>
<evidence type="ECO:0000256" key="4">
    <source>
        <dbReference type="ARBA" id="ARBA00022679"/>
    </source>
</evidence>
<dbReference type="EMBL" id="VLKZ01000003">
    <property type="protein sequence ID" value="TWI57958.1"/>
    <property type="molecule type" value="Genomic_DNA"/>
</dbReference>
<keyword evidence="9" id="KW-1185">Reference proteome</keyword>
<proteinExistence type="predicted"/>
<dbReference type="PANTHER" id="PTHR45008:SF1">
    <property type="entry name" value="PTS SYSTEM GLUCOSE-SPECIFIC EIIA COMPONENT"/>
    <property type="match status" value="1"/>
</dbReference>
<evidence type="ECO:0000256" key="6">
    <source>
        <dbReference type="ARBA" id="ARBA00022777"/>
    </source>
</evidence>
<keyword evidence="4" id="KW-0808">Transferase</keyword>
<dbReference type="PROSITE" id="PS51093">
    <property type="entry name" value="PTS_EIIA_TYPE_1"/>
    <property type="match status" value="1"/>
</dbReference>
<dbReference type="Pfam" id="PF00358">
    <property type="entry name" value="PTS_EIIA_1"/>
    <property type="match status" value="1"/>
</dbReference>
<dbReference type="InterPro" id="IPR050890">
    <property type="entry name" value="PTS_EIIA_component"/>
</dbReference>
<accession>A0A562QMH1</accession>
<evidence type="ECO:0000313" key="9">
    <source>
        <dbReference type="Proteomes" id="UP000315711"/>
    </source>
</evidence>
<sequence>MFKKLFGLDKKKEATPVQPQQEMVHAPLTGKLIAIEDVPDPTFSQKMMGDGFAIEPSEGKVVAPVSGEIMQVFPTKHAIGIKTPGGAEVLLHIGLETVNMKGEGFTAHVKEGDKVKLGDALVDFDLDLVKEKAASTITPVVITNMDDLDSVVKEPATETVAGETPLLTIKSKG</sequence>
<dbReference type="CDD" id="cd00210">
    <property type="entry name" value="PTS_IIA_glc"/>
    <property type="match status" value="1"/>
</dbReference>
<evidence type="ECO:0000256" key="1">
    <source>
        <dbReference type="ARBA" id="ARBA00004496"/>
    </source>
</evidence>
<dbReference type="OrthoDB" id="92465at2"/>
<keyword evidence="5" id="KW-0598">Phosphotransferase system</keyword>
<keyword evidence="6" id="KW-0418">Kinase</keyword>
<dbReference type="NCBIfam" id="TIGR00830">
    <property type="entry name" value="PTBA"/>
    <property type="match status" value="1"/>
</dbReference>
<protein>
    <submittedName>
        <fullName evidence="8">PTS system IIA component (Glc family)</fullName>
    </submittedName>
</protein>
<dbReference type="FunFam" id="2.70.70.10:FF:000001">
    <property type="entry name" value="PTS system glucose-specific IIA component"/>
    <property type="match status" value="1"/>
</dbReference>
<organism evidence="8 9">
    <name type="scientific">Halalkalibacter nanhaiisediminis</name>
    <dbReference type="NCBI Taxonomy" id="688079"/>
    <lineage>
        <taxon>Bacteria</taxon>
        <taxon>Bacillati</taxon>
        <taxon>Bacillota</taxon>
        <taxon>Bacilli</taxon>
        <taxon>Bacillales</taxon>
        <taxon>Bacillaceae</taxon>
        <taxon>Halalkalibacter</taxon>
    </lineage>
</organism>
<dbReference type="Gene3D" id="2.70.70.10">
    <property type="entry name" value="Glucose Permease (Domain IIA)"/>
    <property type="match status" value="1"/>
</dbReference>
<dbReference type="InterPro" id="IPR011055">
    <property type="entry name" value="Dup_hybrid_motif"/>
</dbReference>
<evidence type="ECO:0000256" key="3">
    <source>
        <dbReference type="ARBA" id="ARBA00022597"/>
    </source>
</evidence>
<evidence type="ECO:0000313" key="8">
    <source>
        <dbReference type="EMBL" id="TWI57958.1"/>
    </source>
</evidence>
<dbReference type="GO" id="GO:0009401">
    <property type="term" value="P:phosphoenolpyruvate-dependent sugar phosphotransferase system"/>
    <property type="evidence" value="ECO:0007669"/>
    <property type="project" value="UniProtKB-KW"/>
</dbReference>
<reference evidence="8 9" key="1">
    <citation type="journal article" date="2015" name="Stand. Genomic Sci.">
        <title>Genomic Encyclopedia of Bacterial and Archaeal Type Strains, Phase III: the genomes of soil and plant-associated and newly described type strains.</title>
        <authorList>
            <person name="Whitman W.B."/>
            <person name="Woyke T."/>
            <person name="Klenk H.P."/>
            <person name="Zhou Y."/>
            <person name="Lilburn T.G."/>
            <person name="Beck B.J."/>
            <person name="De Vos P."/>
            <person name="Vandamme P."/>
            <person name="Eisen J.A."/>
            <person name="Garrity G."/>
            <person name="Hugenholtz P."/>
            <person name="Kyrpides N.C."/>
        </authorList>
    </citation>
    <scope>NUCLEOTIDE SEQUENCE [LARGE SCALE GENOMIC DNA]</scope>
    <source>
        <strain evidence="8 9">CGMCC 1.10116</strain>
    </source>
</reference>
<evidence type="ECO:0000256" key="2">
    <source>
        <dbReference type="ARBA" id="ARBA00022448"/>
    </source>
</evidence>
<dbReference type="RefSeq" id="WP_144449637.1">
    <property type="nucleotide sequence ID" value="NZ_VLKZ01000003.1"/>
</dbReference>
<dbReference type="AlphaFoldDB" id="A0A562QMH1"/>
<dbReference type="PROSITE" id="PS00371">
    <property type="entry name" value="PTS_EIIA_TYPE_1_HIS"/>
    <property type="match status" value="1"/>
</dbReference>
<keyword evidence="3" id="KW-0762">Sugar transport</keyword>
<feature type="domain" description="PTS EIIA type-1" evidence="7">
    <location>
        <begin position="40"/>
        <end position="144"/>
    </location>
</feature>
<evidence type="ECO:0000256" key="5">
    <source>
        <dbReference type="ARBA" id="ARBA00022683"/>
    </source>
</evidence>
<keyword evidence="2" id="KW-0813">Transport</keyword>
<gene>
    <name evidence="8" type="ORF">IQ10_01289</name>
</gene>
<dbReference type="SUPFAM" id="SSF51261">
    <property type="entry name" value="Duplicated hybrid motif"/>
    <property type="match status" value="1"/>
</dbReference>
<dbReference type="GO" id="GO:0016301">
    <property type="term" value="F:kinase activity"/>
    <property type="evidence" value="ECO:0007669"/>
    <property type="project" value="UniProtKB-KW"/>
</dbReference>
<dbReference type="GO" id="GO:0005737">
    <property type="term" value="C:cytoplasm"/>
    <property type="evidence" value="ECO:0007669"/>
    <property type="project" value="UniProtKB-SubCell"/>
</dbReference>
<dbReference type="Proteomes" id="UP000315711">
    <property type="component" value="Unassembled WGS sequence"/>
</dbReference>
<evidence type="ECO:0000259" key="7">
    <source>
        <dbReference type="PROSITE" id="PS51093"/>
    </source>
</evidence>
<dbReference type="InterPro" id="IPR001127">
    <property type="entry name" value="PTS_EIIA_1_perm"/>
</dbReference>
<dbReference type="PANTHER" id="PTHR45008">
    <property type="entry name" value="PTS SYSTEM GLUCOSE-SPECIFIC EIIA COMPONENT"/>
    <property type="match status" value="1"/>
</dbReference>
<comment type="caution">
    <text evidence="8">The sequence shown here is derived from an EMBL/GenBank/DDBJ whole genome shotgun (WGS) entry which is preliminary data.</text>
</comment>
<comment type="subcellular location">
    <subcellularLocation>
        <location evidence="1">Cytoplasm</location>
    </subcellularLocation>
</comment>